<organism evidence="9 10">
    <name type="scientific">Nocardioides soli</name>
    <dbReference type="NCBI Taxonomy" id="1036020"/>
    <lineage>
        <taxon>Bacteria</taxon>
        <taxon>Bacillati</taxon>
        <taxon>Actinomycetota</taxon>
        <taxon>Actinomycetes</taxon>
        <taxon>Propionibacteriales</taxon>
        <taxon>Nocardioidaceae</taxon>
        <taxon>Nocardioides</taxon>
    </lineage>
</organism>
<dbReference type="Gene3D" id="3.40.50.2300">
    <property type="match status" value="1"/>
</dbReference>
<gene>
    <name evidence="9" type="ORF">FHU40_000717</name>
</gene>
<accession>A0A7W4VSD3</accession>
<name>A0A7W4VSD3_9ACTN</name>
<evidence type="ECO:0000256" key="4">
    <source>
        <dbReference type="ARBA" id="ARBA00023015"/>
    </source>
</evidence>
<evidence type="ECO:0000256" key="6">
    <source>
        <dbReference type="ARBA" id="ARBA00023163"/>
    </source>
</evidence>
<dbReference type="GO" id="GO:0006355">
    <property type="term" value="P:regulation of DNA-templated transcription"/>
    <property type="evidence" value="ECO:0007669"/>
    <property type="project" value="TreeGrafter"/>
</dbReference>
<sequence length="128" mass="14223">MRVLVAEDDVRLADLLDESLTEAGWRADVVHDGRAAYDRLCTDTGYDVVLLDWMLPGMDGVTVTRRLRDLGLSTPILMLTARRDRRDRIAGLEAGADDYLTKPFDLDELIARLGALHRRGGHPGDPPV</sequence>
<dbReference type="PANTHER" id="PTHR48111">
    <property type="entry name" value="REGULATOR OF RPOS"/>
    <property type="match status" value="1"/>
</dbReference>
<feature type="modified residue" description="4-aspartylphosphate" evidence="7">
    <location>
        <position position="52"/>
    </location>
</feature>
<dbReference type="SMART" id="SM00448">
    <property type="entry name" value="REC"/>
    <property type="match status" value="1"/>
</dbReference>
<keyword evidence="2 7" id="KW-0597">Phosphoprotein</keyword>
<dbReference type="InterPro" id="IPR011006">
    <property type="entry name" value="CheY-like_superfamily"/>
</dbReference>
<dbReference type="Pfam" id="PF00072">
    <property type="entry name" value="Response_reg"/>
    <property type="match status" value="1"/>
</dbReference>
<dbReference type="FunFam" id="3.40.50.2300:FF:000002">
    <property type="entry name" value="DNA-binding response regulator PhoP"/>
    <property type="match status" value="1"/>
</dbReference>
<protein>
    <submittedName>
        <fullName evidence="9">DNA-binding response OmpR family regulator</fullName>
    </submittedName>
</protein>
<evidence type="ECO:0000256" key="1">
    <source>
        <dbReference type="ARBA" id="ARBA00004496"/>
    </source>
</evidence>
<comment type="subcellular location">
    <subcellularLocation>
        <location evidence="1">Cytoplasm</location>
    </subcellularLocation>
</comment>
<dbReference type="AlphaFoldDB" id="A0A7W4VSD3"/>
<dbReference type="GO" id="GO:0000976">
    <property type="term" value="F:transcription cis-regulatory region binding"/>
    <property type="evidence" value="ECO:0007669"/>
    <property type="project" value="TreeGrafter"/>
</dbReference>
<evidence type="ECO:0000256" key="5">
    <source>
        <dbReference type="ARBA" id="ARBA00023125"/>
    </source>
</evidence>
<evidence type="ECO:0000256" key="7">
    <source>
        <dbReference type="PROSITE-ProRule" id="PRU00169"/>
    </source>
</evidence>
<evidence type="ECO:0000313" key="9">
    <source>
        <dbReference type="EMBL" id="MBB3040916.1"/>
    </source>
</evidence>
<dbReference type="PROSITE" id="PS50110">
    <property type="entry name" value="RESPONSE_REGULATORY"/>
    <property type="match status" value="1"/>
</dbReference>
<keyword evidence="4" id="KW-0805">Transcription regulation</keyword>
<dbReference type="SUPFAM" id="SSF52172">
    <property type="entry name" value="CheY-like"/>
    <property type="match status" value="1"/>
</dbReference>
<keyword evidence="5 9" id="KW-0238">DNA-binding</keyword>
<feature type="domain" description="Response regulatory" evidence="8">
    <location>
        <begin position="2"/>
        <end position="117"/>
    </location>
</feature>
<dbReference type="GO" id="GO:0005829">
    <property type="term" value="C:cytosol"/>
    <property type="evidence" value="ECO:0007669"/>
    <property type="project" value="TreeGrafter"/>
</dbReference>
<keyword evidence="3" id="KW-0902">Two-component regulatory system</keyword>
<dbReference type="RefSeq" id="WP_183590887.1">
    <property type="nucleotide sequence ID" value="NZ_JACHWR010000001.1"/>
</dbReference>
<proteinExistence type="predicted"/>
<keyword evidence="10" id="KW-1185">Reference proteome</keyword>
<dbReference type="InterPro" id="IPR039420">
    <property type="entry name" value="WalR-like"/>
</dbReference>
<dbReference type="InterPro" id="IPR001789">
    <property type="entry name" value="Sig_transdc_resp-reg_receiver"/>
</dbReference>
<evidence type="ECO:0000259" key="8">
    <source>
        <dbReference type="PROSITE" id="PS50110"/>
    </source>
</evidence>
<evidence type="ECO:0000313" key="10">
    <source>
        <dbReference type="Proteomes" id="UP000589626"/>
    </source>
</evidence>
<dbReference type="PANTHER" id="PTHR48111:SF22">
    <property type="entry name" value="REGULATOR OF RPOS"/>
    <property type="match status" value="1"/>
</dbReference>
<dbReference type="EMBL" id="JACHWR010000001">
    <property type="protein sequence ID" value="MBB3040916.1"/>
    <property type="molecule type" value="Genomic_DNA"/>
</dbReference>
<dbReference type="GO" id="GO:0032993">
    <property type="term" value="C:protein-DNA complex"/>
    <property type="evidence" value="ECO:0007669"/>
    <property type="project" value="TreeGrafter"/>
</dbReference>
<evidence type="ECO:0000256" key="3">
    <source>
        <dbReference type="ARBA" id="ARBA00023012"/>
    </source>
</evidence>
<keyword evidence="6" id="KW-0804">Transcription</keyword>
<dbReference type="GO" id="GO:0000156">
    <property type="term" value="F:phosphorelay response regulator activity"/>
    <property type="evidence" value="ECO:0007669"/>
    <property type="project" value="TreeGrafter"/>
</dbReference>
<evidence type="ECO:0000256" key="2">
    <source>
        <dbReference type="ARBA" id="ARBA00022553"/>
    </source>
</evidence>
<comment type="caution">
    <text evidence="9">The sequence shown here is derived from an EMBL/GenBank/DDBJ whole genome shotgun (WGS) entry which is preliminary data.</text>
</comment>
<dbReference type="Proteomes" id="UP000589626">
    <property type="component" value="Unassembled WGS sequence"/>
</dbReference>
<reference evidence="9 10" key="1">
    <citation type="submission" date="2020-08" db="EMBL/GenBank/DDBJ databases">
        <title>Sequencing the genomes of 1000 actinobacteria strains.</title>
        <authorList>
            <person name="Klenk H.-P."/>
        </authorList>
    </citation>
    <scope>NUCLEOTIDE SEQUENCE [LARGE SCALE GENOMIC DNA]</scope>
    <source>
        <strain evidence="9 10">DSM 105498</strain>
    </source>
</reference>